<proteinExistence type="predicted"/>
<gene>
    <name evidence="1" type="ORF">SAMN04487908_1538</name>
</gene>
<evidence type="ECO:0000313" key="2">
    <source>
        <dbReference type="Proteomes" id="UP000184172"/>
    </source>
</evidence>
<dbReference type="EMBL" id="FQYV01000053">
    <property type="protein sequence ID" value="SHK09382.1"/>
    <property type="molecule type" value="Genomic_DNA"/>
</dbReference>
<dbReference type="RefSeq" id="WP_073222308.1">
    <property type="nucleotide sequence ID" value="NZ_FNNS01000048.1"/>
</dbReference>
<sequence length="162" mass="17228">MASSTDMSLGEGGCPEGDCDDAKKSVVWKDQDSSSASTGDNSTNTALIKIGAINLSTGIKNEIIESALKGNKVAGFSQYLKLSKRLGTFLGLASASITYNQYRTDQIGTTEFIVETGSSVLSALIPGWGIGWEGGRIITNVVPGYKRVFRPWVRKNIGLSTD</sequence>
<dbReference type="STRING" id="797419.SAMN05216556_1484"/>
<protein>
    <submittedName>
        <fullName evidence="1">Uncharacterized protein</fullName>
    </submittedName>
</protein>
<name>A0A1M6PN95_9FLAO</name>
<keyword evidence="2" id="KW-1185">Reference proteome</keyword>
<dbReference type="Proteomes" id="UP000184172">
    <property type="component" value="Unassembled WGS sequence"/>
</dbReference>
<reference evidence="2" key="1">
    <citation type="submission" date="2016-11" db="EMBL/GenBank/DDBJ databases">
        <authorList>
            <person name="Varghese N."/>
            <person name="Submissions S."/>
        </authorList>
    </citation>
    <scope>NUCLEOTIDE SEQUENCE [LARGE SCALE GENOMIC DNA]</scope>
    <source>
        <strain evidence="2">DSM 26349</strain>
    </source>
</reference>
<organism evidence="1 2">
    <name type="scientific">Aequorivita viscosa</name>
    <dbReference type="NCBI Taxonomy" id="797419"/>
    <lineage>
        <taxon>Bacteria</taxon>
        <taxon>Pseudomonadati</taxon>
        <taxon>Bacteroidota</taxon>
        <taxon>Flavobacteriia</taxon>
        <taxon>Flavobacteriales</taxon>
        <taxon>Flavobacteriaceae</taxon>
        <taxon>Aequorivita</taxon>
    </lineage>
</organism>
<accession>A0A1M6PN95</accession>
<dbReference type="AlphaFoldDB" id="A0A1M6PN95"/>
<evidence type="ECO:0000313" key="1">
    <source>
        <dbReference type="EMBL" id="SHK09382.1"/>
    </source>
</evidence>